<dbReference type="PANTHER" id="PTHR43353">
    <property type="entry name" value="SUCCINATE-SEMIALDEHYDE DEHYDROGENASE, MITOCHONDRIAL"/>
    <property type="match status" value="1"/>
</dbReference>
<dbReference type="PANTHER" id="PTHR43353:SF5">
    <property type="entry name" value="SUCCINATE-SEMIALDEHYDE DEHYDROGENASE, MITOCHONDRIAL"/>
    <property type="match status" value="1"/>
</dbReference>
<dbReference type="InterPro" id="IPR016162">
    <property type="entry name" value="Ald_DH_N"/>
</dbReference>
<comment type="similarity">
    <text evidence="1 3 5">Belongs to the aldehyde dehydrogenase family.</text>
</comment>
<dbReference type="SUPFAM" id="SSF53720">
    <property type="entry name" value="ALDH-like"/>
    <property type="match status" value="1"/>
</dbReference>
<dbReference type="Gene3D" id="3.40.309.10">
    <property type="entry name" value="Aldehyde Dehydrogenase, Chain A, domain 2"/>
    <property type="match status" value="1"/>
</dbReference>
<organism evidence="7 8">
    <name type="scientific">Vibrio antiquarius (strain Ex25)</name>
    <dbReference type="NCBI Taxonomy" id="150340"/>
    <lineage>
        <taxon>Bacteria</taxon>
        <taxon>Pseudomonadati</taxon>
        <taxon>Pseudomonadota</taxon>
        <taxon>Gammaproteobacteria</taxon>
        <taxon>Vibrionales</taxon>
        <taxon>Vibrionaceae</taxon>
        <taxon>Vibrio</taxon>
        <taxon>Vibrio diabolicus subgroup</taxon>
    </lineage>
</organism>
<evidence type="ECO:0000256" key="2">
    <source>
        <dbReference type="ARBA" id="ARBA00023002"/>
    </source>
</evidence>
<dbReference type="PIRSF" id="PIRSF036492">
    <property type="entry name" value="ALDH"/>
    <property type="match status" value="1"/>
</dbReference>
<evidence type="ECO:0000256" key="3">
    <source>
        <dbReference type="PIRNR" id="PIRNR036492"/>
    </source>
</evidence>
<reference evidence="8" key="1">
    <citation type="submission" date="2006-10" db="EMBL/GenBank/DDBJ databases">
        <authorList>
            <person name="Heidelberg J."/>
            <person name="Sebastian Y."/>
        </authorList>
    </citation>
    <scope>NUCLEOTIDE SEQUENCE [LARGE SCALE GENOMIC DNA]</scope>
    <source>
        <strain evidence="8">EX25</strain>
    </source>
</reference>
<evidence type="ECO:0000313" key="8">
    <source>
        <dbReference type="Proteomes" id="UP000242664"/>
    </source>
</evidence>
<dbReference type="PROSITE" id="PS00070">
    <property type="entry name" value="ALDEHYDE_DEHYDR_CYS"/>
    <property type="match status" value="1"/>
</dbReference>
<protein>
    <recommendedName>
        <fullName evidence="3">Aldehyde dehydrogenase</fullName>
    </recommendedName>
</protein>
<dbReference type="PROSITE" id="PS00687">
    <property type="entry name" value="ALDEHYDE_DEHYDR_GLU"/>
    <property type="match status" value="1"/>
</dbReference>
<gene>
    <name evidence="7" type="ORF">VEx25_0364</name>
</gene>
<evidence type="ECO:0000256" key="4">
    <source>
        <dbReference type="PROSITE-ProRule" id="PRU10007"/>
    </source>
</evidence>
<dbReference type="InterPro" id="IPR016160">
    <property type="entry name" value="Ald_DH_CS_CYS"/>
</dbReference>
<accession>A0ABM9WQS1</accession>
<dbReference type="InterPro" id="IPR016161">
    <property type="entry name" value="Ald_DH/histidinol_DH"/>
</dbReference>
<dbReference type="Pfam" id="PF00171">
    <property type="entry name" value="Aldedh"/>
    <property type="match status" value="1"/>
</dbReference>
<dbReference type="Proteomes" id="UP000242664">
    <property type="component" value="Unassembled WGS sequence"/>
</dbReference>
<dbReference type="InterPro" id="IPR050740">
    <property type="entry name" value="Aldehyde_DH_Superfamily"/>
</dbReference>
<evidence type="ECO:0000259" key="6">
    <source>
        <dbReference type="Pfam" id="PF00171"/>
    </source>
</evidence>
<dbReference type="InterPro" id="IPR015590">
    <property type="entry name" value="Aldehyde_DH_dom"/>
</dbReference>
<evidence type="ECO:0000313" key="7">
    <source>
        <dbReference type="EMBL" id="EDN55758.1"/>
    </source>
</evidence>
<dbReference type="InterPro" id="IPR029510">
    <property type="entry name" value="Ald_DH_CS_GLU"/>
</dbReference>
<feature type="domain" description="Aldehyde dehydrogenase" evidence="6">
    <location>
        <begin position="41"/>
        <end position="494"/>
    </location>
</feature>
<dbReference type="InterPro" id="IPR012394">
    <property type="entry name" value="Aldehyde_DH_NAD(P)"/>
</dbReference>
<name>A0ABM9WQS1_VIBAE</name>
<dbReference type="EMBL" id="DS267884">
    <property type="protein sequence ID" value="EDN55758.1"/>
    <property type="molecule type" value="Genomic_DNA"/>
</dbReference>
<keyword evidence="2 3" id="KW-0560">Oxidoreductase</keyword>
<dbReference type="InterPro" id="IPR016163">
    <property type="entry name" value="Ald_DH_C"/>
</dbReference>
<dbReference type="Gene3D" id="3.40.605.10">
    <property type="entry name" value="Aldehyde Dehydrogenase, Chain A, domain 1"/>
    <property type="match status" value="1"/>
</dbReference>
<evidence type="ECO:0000256" key="1">
    <source>
        <dbReference type="ARBA" id="ARBA00009986"/>
    </source>
</evidence>
<proteinExistence type="inferred from homology"/>
<dbReference type="CDD" id="cd07103">
    <property type="entry name" value="ALDH_F5_SSADH_GabD"/>
    <property type="match status" value="1"/>
</dbReference>
<feature type="active site" evidence="4">
    <location>
        <position position="273"/>
    </location>
</feature>
<sequence length="500" mass="54609">MFSLLILLVTINLRGVLVGVSLMMQQIKNETLKSVFKQWSSEEGIVVINPATEQELVRLKPSSLEELDTLIGQCKTEQVRWAKLSAKERSRRLKKWYQLLLDNAEDIATIITLEQGKPLTESKGEVMYGASFVEWFSEEAKRAYGEVIPAPTTDRRLSAIRQPVGVCAAITPWNFPIAMITRKAAPALAAGCGMLIKPSELTPLTAIAVVELAYQAGIPKELLPVVVSEQAAEFGQVLSTDPRIKKVSFTGSTRVGKILMKQASDSVKAVSMELGGNAPFIVFDDADLDAAAEGLVASKFRNAGQTCVCTNRLYVHEDVKQAFIEKVLSKLNKLQLGNGLEKGVTLGPVITMASKHRLEAVIDQAVQEGASIANSPQRRSGRFMEPVLLDSVKQYMSIVQQELFGPVLPIITFENDEQVLGMANDTEYGLACYFYTNNFKRIVAFSEGLEYGMVGVNEGIISTEVAPFGGVKESGVGREGAKQGLDEYLETKYICLGGLS</sequence>
<keyword evidence="8" id="KW-1185">Reference proteome</keyword>
<evidence type="ECO:0000256" key="5">
    <source>
        <dbReference type="RuleBase" id="RU003345"/>
    </source>
</evidence>